<sequence>MLAVAQSICIREGPLAFYKGSVAPLIGVGVCVSLVYSSFNGCHHALEFLKGESPRSADYKTPLSQIYIVGGTAGFANSFIAGPMEHIRIRLQAQTDTASLRYYSGTRDCIQKIFQEAGLAGLYRGQTATMLREFSNYGIWFAVYECLIRQVMQIQNKKRDELPSWQIACCGGLVGEVLWVAGYPIDVIKSKMQTDGFGENQRHRKMWDVIHHTRKVDGLYGFYRGLSPTLLRAMPGRNGKEDGQLEQMGRARVDAQKTVDRHNVSCSISWAELLCTSVPQIHRESQSGMEIMSLMLHSIYYHHICRKKCKSRVAMAPTDEKKAAILIIGAGTFGLATAHRLSSAGYTNITVLEKDSQVPSRFSAGFDLNKIVRAEYADPFYTPLTLDAIKKWQNDPLYKPYYHQVGFLNVVTGSAPEISKEILKKYHASVSKNPAFHGKINSCSDAASIKKLVPALNGPLKGWNGYLNMLAGYAHSADAMKAVYEDCVKKRVSFRLGFKEGEVAELIFAPGTGRCTGARTKRGIEYKASTTIVALGANVARIIPYAATQVTARCWGVAHIQLSPEEAARLRGIPVINVRDIGFFFEPDLATNKLKICHMGGAYTNYSATSPSLSLPHLELSDSDFITEEDEEASRRLIRETLPSLANRPLIDRHMCWIADSDDSNFLIDYVPGSGNSLAILSGDSGHGFKMLPIMGDLVMKLITDGKQNISRWQWKGNEVLNSPSKVAWRTGSSIDLADTPRAKL</sequence>
<keyword evidence="14" id="KW-1185">Reference proteome</keyword>
<dbReference type="OrthoDB" id="2219495at2759"/>
<comment type="subcellular location">
    <subcellularLocation>
        <location evidence="2">Membrane</location>
        <topology evidence="2">Multi-pass membrane protein</topology>
    </subcellularLocation>
</comment>
<evidence type="ECO:0000256" key="6">
    <source>
        <dbReference type="ARBA" id="ARBA00022792"/>
    </source>
</evidence>
<name>A0A3E2HL11_SCYLI</name>
<dbReference type="STRING" id="5539.A0A3E2HL11"/>
<dbReference type="GO" id="GO:0050660">
    <property type="term" value="F:flavin adenine dinucleotide binding"/>
    <property type="evidence" value="ECO:0007669"/>
    <property type="project" value="InterPro"/>
</dbReference>
<feature type="non-terminal residue" evidence="13">
    <location>
        <position position="745"/>
    </location>
</feature>
<dbReference type="Gene3D" id="1.50.40.10">
    <property type="entry name" value="Mitochondrial carrier domain"/>
    <property type="match status" value="1"/>
</dbReference>
<keyword evidence="7" id="KW-0274">FAD</keyword>
<reference evidence="13 14" key="1">
    <citation type="submission" date="2018-05" db="EMBL/GenBank/DDBJ databases">
        <title>Draft genome sequence of Scytalidium lignicola DSM 105466, a ubiquitous saprotrophic fungus.</title>
        <authorList>
            <person name="Buettner E."/>
            <person name="Gebauer A.M."/>
            <person name="Hofrichter M."/>
            <person name="Liers C."/>
            <person name="Kellner H."/>
        </authorList>
    </citation>
    <scope>NUCLEOTIDE SEQUENCE [LARGE SCALE GENOMIC DNA]</scope>
    <source>
        <strain evidence="13 14">DSM 105466</strain>
    </source>
</reference>
<feature type="repeat" description="Solcar" evidence="11">
    <location>
        <begin position="163"/>
        <end position="251"/>
    </location>
</feature>
<evidence type="ECO:0000256" key="10">
    <source>
        <dbReference type="ARBA" id="ARBA00023136"/>
    </source>
</evidence>
<keyword evidence="4" id="KW-0285">Flavoprotein</keyword>
<dbReference type="GO" id="GO:0016020">
    <property type="term" value="C:membrane"/>
    <property type="evidence" value="ECO:0007669"/>
    <property type="project" value="UniProtKB-SubCell"/>
</dbReference>
<dbReference type="PANTHER" id="PTHR10961:SF26">
    <property type="entry name" value="L-SACCHAROPINE OXIDASE"/>
    <property type="match status" value="1"/>
</dbReference>
<dbReference type="GO" id="GO:0051698">
    <property type="term" value="F:saccharopine oxidase activity"/>
    <property type="evidence" value="ECO:0007669"/>
    <property type="project" value="TreeGrafter"/>
</dbReference>
<dbReference type="InterPro" id="IPR006076">
    <property type="entry name" value="FAD-dep_OxRdtase"/>
</dbReference>
<keyword evidence="10 11" id="KW-0472">Membrane</keyword>
<keyword evidence="6" id="KW-0496">Mitochondrion</keyword>
<evidence type="ECO:0000313" key="14">
    <source>
        <dbReference type="Proteomes" id="UP000258309"/>
    </source>
</evidence>
<comment type="caution">
    <text evidence="13">The sequence shown here is derived from an EMBL/GenBank/DDBJ whole genome shotgun (WGS) entry which is preliminary data.</text>
</comment>
<dbReference type="SUPFAM" id="SSF51905">
    <property type="entry name" value="FAD/NAD(P)-binding domain"/>
    <property type="match status" value="1"/>
</dbReference>
<dbReference type="InterPro" id="IPR018108">
    <property type="entry name" value="MCP_transmembrane"/>
</dbReference>
<feature type="repeat" description="Solcar" evidence="11">
    <location>
        <begin position="61"/>
        <end position="150"/>
    </location>
</feature>
<organism evidence="13 14">
    <name type="scientific">Scytalidium lignicola</name>
    <name type="common">Hyphomycete</name>
    <dbReference type="NCBI Taxonomy" id="5539"/>
    <lineage>
        <taxon>Eukaryota</taxon>
        <taxon>Fungi</taxon>
        <taxon>Dikarya</taxon>
        <taxon>Ascomycota</taxon>
        <taxon>Pezizomycotina</taxon>
        <taxon>Leotiomycetes</taxon>
        <taxon>Leotiomycetes incertae sedis</taxon>
        <taxon>Scytalidium</taxon>
    </lineage>
</organism>
<evidence type="ECO:0000256" key="11">
    <source>
        <dbReference type="PROSITE-ProRule" id="PRU00282"/>
    </source>
</evidence>
<evidence type="ECO:0000259" key="12">
    <source>
        <dbReference type="Pfam" id="PF01266"/>
    </source>
</evidence>
<dbReference type="InterPro" id="IPR023395">
    <property type="entry name" value="MCP_dom_sf"/>
</dbReference>
<dbReference type="AlphaFoldDB" id="A0A3E2HL11"/>
<dbReference type="PROSITE" id="PS50920">
    <property type="entry name" value="SOLCAR"/>
    <property type="match status" value="2"/>
</dbReference>
<keyword evidence="8" id="KW-1133">Transmembrane helix</keyword>
<dbReference type="Gene3D" id="3.50.50.60">
    <property type="entry name" value="FAD/NAD(P)-binding domain"/>
    <property type="match status" value="1"/>
</dbReference>
<dbReference type="Pfam" id="PF01266">
    <property type="entry name" value="DAO"/>
    <property type="match status" value="1"/>
</dbReference>
<comment type="similarity">
    <text evidence="3">Belongs to the MSOX/MTOX family.</text>
</comment>
<evidence type="ECO:0000256" key="7">
    <source>
        <dbReference type="ARBA" id="ARBA00022827"/>
    </source>
</evidence>
<dbReference type="GO" id="GO:0008115">
    <property type="term" value="F:sarcosine oxidase activity"/>
    <property type="evidence" value="ECO:0007669"/>
    <property type="project" value="TreeGrafter"/>
</dbReference>
<dbReference type="Gene3D" id="3.30.9.10">
    <property type="entry name" value="D-Amino Acid Oxidase, subunit A, domain 2"/>
    <property type="match status" value="1"/>
</dbReference>
<evidence type="ECO:0000256" key="4">
    <source>
        <dbReference type="ARBA" id="ARBA00022630"/>
    </source>
</evidence>
<dbReference type="Proteomes" id="UP000258309">
    <property type="component" value="Unassembled WGS sequence"/>
</dbReference>
<dbReference type="PANTHER" id="PTHR10961">
    <property type="entry name" value="PEROXISOMAL SARCOSINE OXIDASE"/>
    <property type="match status" value="1"/>
</dbReference>
<proteinExistence type="inferred from homology"/>
<evidence type="ECO:0000256" key="8">
    <source>
        <dbReference type="ARBA" id="ARBA00022989"/>
    </source>
</evidence>
<evidence type="ECO:0000256" key="1">
    <source>
        <dbReference type="ARBA" id="ARBA00001974"/>
    </source>
</evidence>
<evidence type="ECO:0000256" key="2">
    <source>
        <dbReference type="ARBA" id="ARBA00004141"/>
    </source>
</evidence>
<gene>
    <name evidence="13" type="ORF">B7463_g2249</name>
</gene>
<dbReference type="Pfam" id="PF00153">
    <property type="entry name" value="Mito_carr"/>
    <property type="match status" value="2"/>
</dbReference>
<feature type="non-terminal residue" evidence="13">
    <location>
        <position position="1"/>
    </location>
</feature>
<dbReference type="SUPFAM" id="SSF103506">
    <property type="entry name" value="Mitochondrial carrier"/>
    <property type="match status" value="1"/>
</dbReference>
<protein>
    <recommendedName>
        <fullName evidence="12">FAD dependent oxidoreductase domain-containing protein</fullName>
    </recommendedName>
</protein>
<feature type="domain" description="FAD dependent oxidoreductase" evidence="12">
    <location>
        <begin position="325"/>
        <end position="700"/>
    </location>
</feature>
<evidence type="ECO:0000256" key="9">
    <source>
        <dbReference type="ARBA" id="ARBA00023002"/>
    </source>
</evidence>
<evidence type="ECO:0000256" key="3">
    <source>
        <dbReference type="ARBA" id="ARBA00010989"/>
    </source>
</evidence>
<evidence type="ECO:0000256" key="5">
    <source>
        <dbReference type="ARBA" id="ARBA00022692"/>
    </source>
</evidence>
<comment type="cofactor">
    <cofactor evidence="1">
        <name>FAD</name>
        <dbReference type="ChEBI" id="CHEBI:57692"/>
    </cofactor>
</comment>
<keyword evidence="6" id="KW-0999">Mitochondrion inner membrane</keyword>
<dbReference type="EMBL" id="NCSJ02000025">
    <property type="protein sequence ID" value="RFU34084.1"/>
    <property type="molecule type" value="Genomic_DNA"/>
</dbReference>
<evidence type="ECO:0000313" key="13">
    <source>
        <dbReference type="EMBL" id="RFU34084.1"/>
    </source>
</evidence>
<keyword evidence="5 11" id="KW-0812">Transmembrane</keyword>
<dbReference type="InterPro" id="IPR045170">
    <property type="entry name" value="MTOX"/>
</dbReference>
<keyword evidence="9" id="KW-0560">Oxidoreductase</keyword>
<accession>A0A3E2HL11</accession>
<dbReference type="InterPro" id="IPR036188">
    <property type="entry name" value="FAD/NAD-bd_sf"/>
</dbReference>